<dbReference type="GeneID" id="68865845"/>
<name>A0AAQ4CQK2_9CREN</name>
<accession>A0AAQ4CQK2</accession>
<organism evidence="1 2">
    <name type="scientific">Saccharolobus caldissimus</name>
    <dbReference type="NCBI Taxonomy" id="1702097"/>
    <lineage>
        <taxon>Archaea</taxon>
        <taxon>Thermoproteota</taxon>
        <taxon>Thermoprotei</taxon>
        <taxon>Sulfolobales</taxon>
        <taxon>Sulfolobaceae</taxon>
        <taxon>Saccharolobus</taxon>
    </lineage>
</organism>
<dbReference type="KEGG" id="scas:SACC_11000"/>
<dbReference type="AlphaFoldDB" id="A0AAQ4CQK2"/>
<dbReference type="InterPro" id="IPR038587">
    <property type="entry name" value="Ribosomal_eL40_sf"/>
</dbReference>
<reference evidence="1 2" key="1">
    <citation type="journal article" date="2022" name="Microbiol. Resour. Announc.">
        <title>Complete Genome Sequence of the Hyperthermophilic and Acidophilic Archaeon Saccharolobus caldissimus Strain HS-3T.</title>
        <authorList>
            <person name="Sakai H.D."/>
            <person name="Kurosawa N."/>
        </authorList>
    </citation>
    <scope>NUCLEOTIDE SEQUENCE [LARGE SCALE GENOMIC DNA]</scope>
    <source>
        <strain evidence="1 2">JCM32116</strain>
    </source>
</reference>
<dbReference type="Gene3D" id="4.10.1060.50">
    <property type="match status" value="1"/>
</dbReference>
<dbReference type="RefSeq" id="WP_229572024.1">
    <property type="nucleotide sequence ID" value="NZ_AP025226.1"/>
</dbReference>
<dbReference type="Proteomes" id="UP001319921">
    <property type="component" value="Chromosome"/>
</dbReference>
<evidence type="ECO:0000313" key="1">
    <source>
        <dbReference type="EMBL" id="BDB98083.1"/>
    </source>
</evidence>
<keyword evidence="2" id="KW-1185">Reference proteome</keyword>
<proteinExistence type="predicted"/>
<protein>
    <submittedName>
        <fullName evidence="1">Zinc ribbon domain-containing protein</fullName>
    </submittedName>
</protein>
<sequence>MQKTYQGVYVNLYQLGLSLEQWLLQKGYKTQMFNAGNYVVVQAKKEGILRTIFGANRAFTIRLSGGQGILIVDVGMSDWLKAADVTEDVIAAMVFTPLAVIEGIEEIYNIKIEEDIIKEVERLISSARQPMWQQQMPYTPPYQPYGMPQNKVCRSCGFINPYNARFCMNCGSPI</sequence>
<evidence type="ECO:0000313" key="2">
    <source>
        <dbReference type="Proteomes" id="UP001319921"/>
    </source>
</evidence>
<gene>
    <name evidence="1" type="ORF">SACC_11000</name>
</gene>
<dbReference type="EMBL" id="AP025226">
    <property type="protein sequence ID" value="BDB98083.1"/>
    <property type="molecule type" value="Genomic_DNA"/>
</dbReference>